<dbReference type="EMBL" id="LRBV02000004">
    <property type="status" value="NOT_ANNOTATED_CDS"/>
    <property type="molecule type" value="Genomic_DNA"/>
</dbReference>
<evidence type="ECO:0000259" key="1">
    <source>
        <dbReference type="Pfam" id="PF13966"/>
    </source>
</evidence>
<reference evidence="2 3" key="1">
    <citation type="journal article" date="2016" name="G3 (Bethesda)">
        <title>First Draft Assembly and Annotation of the Genome of a California Endemic Oak Quercus lobata Nee (Fagaceae).</title>
        <authorList>
            <person name="Sork V.L."/>
            <person name="Fitz-Gibbon S.T."/>
            <person name="Puiu D."/>
            <person name="Crepeau M."/>
            <person name="Gugger P.F."/>
            <person name="Sherman R."/>
            <person name="Stevens K."/>
            <person name="Langley C.H."/>
            <person name="Pellegrini M."/>
            <person name="Salzberg S.L."/>
        </authorList>
    </citation>
    <scope>NUCLEOTIDE SEQUENCE [LARGE SCALE GENOMIC DNA]</scope>
    <source>
        <strain evidence="2 3">cv. SW786</strain>
    </source>
</reference>
<dbReference type="InParanoid" id="A0A7N2LKK9"/>
<reference evidence="2" key="2">
    <citation type="submission" date="2021-01" db="UniProtKB">
        <authorList>
            <consortium name="EnsemblPlants"/>
        </authorList>
    </citation>
    <scope>IDENTIFICATION</scope>
</reference>
<keyword evidence="3" id="KW-1185">Reference proteome</keyword>
<proteinExistence type="predicted"/>
<sequence>MLLWRIGADVLPAKENMQRRFEINNPSCALCRQEVESNCHLFLNCSVAKALWYTCCWGFKAIHGISNCEDIIKMILDPPEASCPKEDQWMIILNMAIILDEIWYLKKQVLFQNISLDIVTSIRRVQHKLAEYTSTLANENAPSCPEPASLGMLTLSLLIPSPL</sequence>
<name>A0A7N2LKK9_QUELO</name>
<dbReference type="OMA" id="VESNCHL"/>
<evidence type="ECO:0000313" key="3">
    <source>
        <dbReference type="Proteomes" id="UP000594261"/>
    </source>
</evidence>
<organism evidence="2 3">
    <name type="scientific">Quercus lobata</name>
    <name type="common">Valley oak</name>
    <dbReference type="NCBI Taxonomy" id="97700"/>
    <lineage>
        <taxon>Eukaryota</taxon>
        <taxon>Viridiplantae</taxon>
        <taxon>Streptophyta</taxon>
        <taxon>Embryophyta</taxon>
        <taxon>Tracheophyta</taxon>
        <taxon>Spermatophyta</taxon>
        <taxon>Magnoliopsida</taxon>
        <taxon>eudicotyledons</taxon>
        <taxon>Gunneridae</taxon>
        <taxon>Pentapetalae</taxon>
        <taxon>rosids</taxon>
        <taxon>fabids</taxon>
        <taxon>Fagales</taxon>
        <taxon>Fagaceae</taxon>
        <taxon>Quercus</taxon>
    </lineage>
</organism>
<protein>
    <recommendedName>
        <fullName evidence="1">Reverse transcriptase zinc-binding domain-containing protein</fullName>
    </recommendedName>
</protein>
<dbReference type="EnsemblPlants" id="QL04p085296:mrna">
    <property type="protein sequence ID" value="QL04p085296:mrna:CDS:1"/>
    <property type="gene ID" value="QL04p085296"/>
</dbReference>
<accession>A0A7N2LKK9</accession>
<dbReference type="InterPro" id="IPR026960">
    <property type="entry name" value="RVT-Znf"/>
</dbReference>
<dbReference type="Gramene" id="QL04p085296:mrna">
    <property type="protein sequence ID" value="QL04p085296:mrna:CDS:1"/>
    <property type="gene ID" value="QL04p085296"/>
</dbReference>
<feature type="domain" description="Reverse transcriptase zinc-binding" evidence="1">
    <location>
        <begin position="2"/>
        <end position="52"/>
    </location>
</feature>
<dbReference type="Pfam" id="PF13966">
    <property type="entry name" value="zf-RVT"/>
    <property type="match status" value="1"/>
</dbReference>
<evidence type="ECO:0000313" key="2">
    <source>
        <dbReference type="EnsemblPlants" id="QL04p085296:mrna:CDS:1"/>
    </source>
</evidence>
<dbReference type="Proteomes" id="UP000594261">
    <property type="component" value="Chromosome 4"/>
</dbReference>
<dbReference type="AlphaFoldDB" id="A0A7N2LKK9"/>